<evidence type="ECO:0000259" key="6">
    <source>
        <dbReference type="Pfam" id="PF01494"/>
    </source>
</evidence>
<dbReference type="Pfam" id="PF21274">
    <property type="entry name" value="Rng_hyd_C"/>
    <property type="match status" value="1"/>
</dbReference>
<dbReference type="InterPro" id="IPR050641">
    <property type="entry name" value="RIFMO-like"/>
</dbReference>
<comment type="caution">
    <text evidence="7">The sequence shown here is derived from an EMBL/GenBank/DDBJ whole genome shotgun (WGS) entry which is preliminary data.</text>
</comment>
<dbReference type="PANTHER" id="PTHR43004">
    <property type="entry name" value="TRK SYSTEM POTASSIUM UPTAKE PROTEIN"/>
    <property type="match status" value="1"/>
</dbReference>
<feature type="compositionally biased region" description="Polar residues" evidence="5">
    <location>
        <begin position="399"/>
        <end position="413"/>
    </location>
</feature>
<dbReference type="GO" id="GO:0071949">
    <property type="term" value="F:FAD binding"/>
    <property type="evidence" value="ECO:0007669"/>
    <property type="project" value="InterPro"/>
</dbReference>
<evidence type="ECO:0000256" key="5">
    <source>
        <dbReference type="SAM" id="MobiDB-lite"/>
    </source>
</evidence>
<dbReference type="Gene3D" id="3.30.70.2450">
    <property type="match status" value="1"/>
</dbReference>
<dbReference type="AlphaFoldDB" id="A0A7W7LEK4"/>
<dbReference type="PANTHER" id="PTHR43004:SF19">
    <property type="entry name" value="BINDING MONOOXYGENASE, PUTATIVE (JCVI)-RELATED"/>
    <property type="match status" value="1"/>
</dbReference>
<feature type="domain" description="FAD-binding" evidence="6">
    <location>
        <begin position="6"/>
        <end position="348"/>
    </location>
</feature>
<evidence type="ECO:0000313" key="8">
    <source>
        <dbReference type="Proteomes" id="UP000556436"/>
    </source>
</evidence>
<dbReference type="Gene3D" id="3.50.50.60">
    <property type="entry name" value="FAD/NAD(P)-binding domain"/>
    <property type="match status" value="1"/>
</dbReference>
<dbReference type="EMBL" id="JACHJG010000009">
    <property type="protein sequence ID" value="MBB4888268.1"/>
    <property type="molecule type" value="Genomic_DNA"/>
</dbReference>
<dbReference type="InterPro" id="IPR002938">
    <property type="entry name" value="FAD-bd"/>
</dbReference>
<dbReference type="Pfam" id="PF01494">
    <property type="entry name" value="FAD_binding_3"/>
    <property type="match status" value="1"/>
</dbReference>
<organism evidence="7 8">
    <name type="scientific">Streptomyces netropsis</name>
    <name type="common">Streptoverticillium netropsis</name>
    <dbReference type="NCBI Taxonomy" id="55404"/>
    <lineage>
        <taxon>Bacteria</taxon>
        <taxon>Bacillati</taxon>
        <taxon>Actinomycetota</taxon>
        <taxon>Actinomycetes</taxon>
        <taxon>Kitasatosporales</taxon>
        <taxon>Streptomycetaceae</taxon>
        <taxon>Streptomyces</taxon>
    </lineage>
</organism>
<keyword evidence="4" id="KW-0274">FAD</keyword>
<feature type="region of interest" description="Disordered" evidence="5">
    <location>
        <begin position="397"/>
        <end position="418"/>
    </location>
</feature>
<dbReference type="InterPro" id="IPR036249">
    <property type="entry name" value="Thioredoxin-like_sf"/>
</dbReference>
<evidence type="ECO:0000256" key="2">
    <source>
        <dbReference type="ARBA" id="ARBA00007801"/>
    </source>
</evidence>
<evidence type="ECO:0000256" key="3">
    <source>
        <dbReference type="ARBA" id="ARBA00022630"/>
    </source>
</evidence>
<comment type="similarity">
    <text evidence="2">Belongs to the PheA/TfdB FAD monooxygenase family.</text>
</comment>
<comment type="cofactor">
    <cofactor evidence="1">
        <name>FAD</name>
        <dbReference type="ChEBI" id="CHEBI:57692"/>
    </cofactor>
</comment>
<dbReference type="RefSeq" id="WP_184735771.1">
    <property type="nucleotide sequence ID" value="NZ_BMRW01000007.1"/>
</dbReference>
<dbReference type="Proteomes" id="UP000556436">
    <property type="component" value="Unassembled WGS sequence"/>
</dbReference>
<protein>
    <submittedName>
        <fullName evidence="7">2-polyprenyl-6-methoxyphenol hydroxylase-like FAD-dependent oxidoreductase</fullName>
    </submittedName>
</protein>
<evidence type="ECO:0000256" key="1">
    <source>
        <dbReference type="ARBA" id="ARBA00001974"/>
    </source>
</evidence>
<evidence type="ECO:0000313" key="7">
    <source>
        <dbReference type="EMBL" id="MBB4888268.1"/>
    </source>
</evidence>
<dbReference type="PRINTS" id="PR00420">
    <property type="entry name" value="RNGMNOXGNASE"/>
</dbReference>
<keyword evidence="8" id="KW-1185">Reference proteome</keyword>
<evidence type="ECO:0000256" key="4">
    <source>
        <dbReference type="ARBA" id="ARBA00022827"/>
    </source>
</evidence>
<reference evidence="7 8" key="1">
    <citation type="submission" date="2020-08" db="EMBL/GenBank/DDBJ databases">
        <title>Genomic Encyclopedia of Type Strains, Phase III (KMG-III): the genomes of soil and plant-associated and newly described type strains.</title>
        <authorList>
            <person name="Whitman W."/>
        </authorList>
    </citation>
    <scope>NUCLEOTIDE SEQUENCE [LARGE SCALE GENOMIC DNA]</scope>
    <source>
        <strain evidence="7 8">CECT 3265</strain>
    </source>
</reference>
<name>A0A7W7LEK4_STRNE</name>
<keyword evidence="3" id="KW-0285">Flavoprotein</keyword>
<proteinExistence type="inferred from homology"/>
<dbReference type="SUPFAM" id="SSF51905">
    <property type="entry name" value="FAD/NAD(P)-binding domain"/>
    <property type="match status" value="1"/>
</dbReference>
<gene>
    <name evidence="7" type="ORF">FHS38_004337</name>
</gene>
<dbReference type="InterPro" id="IPR036188">
    <property type="entry name" value="FAD/NAD-bd_sf"/>
</dbReference>
<sequence>MSEFRDVVVVGAGPTGLALAIALRQYGIDVVVVEKEARGKREARAGVVWQRALEVLRDLGCAEAFLAEGLALRRVEVVAEGREVGGIDLGAGETAYPRPLSIEQDAVERLLGERLREVGGEVRWSTEAVGVRTSDDGAVVEVRGADGLGTSLRCRWVVGCEGSHSVVRKALGIPFEGARRPNLQCVQINAEADWKHPYAPDRSYFFLVRGASLGVSPRPGGGYRFFCFSADPDPTIDHAPTVEEMRALVADAAHDPGTTLVPTDPPWANRARFQDRFAGSLRVGRALLAGDSAHLWAPIGGHGLNTGLRGAHNLGWKLAAVHRGWAVDALLDTYATEQRLTARKVMREMRHDVLELPPTRLTLLGMRLAGPHLMRGEWFAGRIRTVLSDLAMHHRESRLSQGGQDDQSNNRSRYGSLRAGDRLPDLPVLLDGRRCRLHELLSYERWTLLTAPGARGAPFDEARLRRLTDGYAMPVEHVRPYPARSARRRLAGAGSLILVRPDRHIGISTDTVEGLEAYLRRWFTRRG</sequence>
<dbReference type="SUPFAM" id="SSF52833">
    <property type="entry name" value="Thioredoxin-like"/>
    <property type="match status" value="1"/>
</dbReference>
<accession>A0A7W7LEK4</accession>
<dbReference type="GO" id="GO:0016709">
    <property type="term" value="F:oxidoreductase activity, acting on paired donors, with incorporation or reduction of molecular oxygen, NAD(P)H as one donor, and incorporation of one atom of oxygen"/>
    <property type="evidence" value="ECO:0007669"/>
    <property type="project" value="UniProtKB-ARBA"/>
</dbReference>
<dbReference type="Gene3D" id="3.40.30.120">
    <property type="match status" value="1"/>
</dbReference>